<dbReference type="STRING" id="1318628.MARLIPOL_00145"/>
<reference evidence="1 2" key="1">
    <citation type="journal article" date="2013" name="Genome Announc.">
        <title>Draft Genome Sequence of the Moderately Halophilic Bacterium Marinobacter lipolyticus Strain SM19.</title>
        <authorList>
            <person name="Papke R.T."/>
            <person name="de la Haba R.R."/>
            <person name="Infante-Dominguez C."/>
            <person name="Perez D."/>
            <person name="Sanchez-Porro C."/>
            <person name="Lapierre P."/>
            <person name="Ventosa A."/>
        </authorList>
    </citation>
    <scope>NUCLEOTIDE SEQUENCE [LARGE SCALE GENOMIC DNA]</scope>
    <source>
        <strain evidence="1 2">SM19</strain>
    </source>
</reference>
<gene>
    <name evidence="1" type="ORF">MARLIPOL_00145</name>
</gene>
<dbReference type="Proteomes" id="UP000016540">
    <property type="component" value="Unassembled WGS sequence"/>
</dbReference>
<proteinExistence type="predicted"/>
<keyword evidence="2" id="KW-1185">Reference proteome</keyword>
<evidence type="ECO:0000313" key="1">
    <source>
        <dbReference type="EMBL" id="EON94118.1"/>
    </source>
</evidence>
<dbReference type="AlphaFoldDB" id="R8B680"/>
<accession>R8B680</accession>
<organism evidence="1 2">
    <name type="scientific">Marinobacter lipolyticus SM19</name>
    <dbReference type="NCBI Taxonomy" id="1318628"/>
    <lineage>
        <taxon>Bacteria</taxon>
        <taxon>Pseudomonadati</taxon>
        <taxon>Pseudomonadota</taxon>
        <taxon>Gammaproteobacteria</taxon>
        <taxon>Pseudomonadales</taxon>
        <taxon>Marinobacteraceae</taxon>
        <taxon>Marinobacter</taxon>
    </lineage>
</organism>
<dbReference type="HOGENOM" id="CLU_1523398_0_0_6"/>
<comment type="caution">
    <text evidence="1">The sequence shown here is derived from an EMBL/GenBank/DDBJ whole genome shotgun (WGS) entry which is preliminary data.</text>
</comment>
<evidence type="ECO:0000313" key="2">
    <source>
        <dbReference type="Proteomes" id="UP000016540"/>
    </source>
</evidence>
<sequence>MTGQENAMNPILMLCFAIALTGCQSLPSSDEGNAKDVVFLKREHCLTDYIEDLKRVHFGPCLTVQSVNGHPPATRPDGFIELPVNSRTSLGVYCTYRSQDNTVKENSTIYTTVVFPYDQFAKAGIRWYLHAHTDVLHGKGCKPTLSRSSRG</sequence>
<name>R8B680_9GAMM</name>
<dbReference type="EMBL" id="ASAD01000001">
    <property type="protein sequence ID" value="EON94118.1"/>
    <property type="molecule type" value="Genomic_DNA"/>
</dbReference>
<protein>
    <submittedName>
        <fullName evidence="1">Uncharacterized protein</fullName>
    </submittedName>
</protein>
<dbReference type="PATRIC" id="fig|1318628.3.peg.31"/>